<organism evidence="1 2">
    <name type="scientific">Prosthecomicrobium pneumaticum</name>
    <dbReference type="NCBI Taxonomy" id="81895"/>
    <lineage>
        <taxon>Bacteria</taxon>
        <taxon>Pseudomonadati</taxon>
        <taxon>Pseudomonadota</taxon>
        <taxon>Alphaproteobacteria</taxon>
        <taxon>Hyphomicrobiales</taxon>
        <taxon>Kaistiaceae</taxon>
        <taxon>Prosthecomicrobium</taxon>
    </lineage>
</organism>
<proteinExistence type="predicted"/>
<dbReference type="AlphaFoldDB" id="A0A7W9FPU5"/>
<comment type="caution">
    <text evidence="1">The sequence shown here is derived from an EMBL/GenBank/DDBJ whole genome shotgun (WGS) entry which is preliminary data.</text>
</comment>
<name>A0A7W9FPU5_9HYPH</name>
<dbReference type="EMBL" id="JACHOO010000009">
    <property type="protein sequence ID" value="MBB5754663.1"/>
    <property type="molecule type" value="Genomic_DNA"/>
</dbReference>
<gene>
    <name evidence="1" type="ORF">GGQ63_003751</name>
</gene>
<accession>A0A7W9FPU5</accession>
<evidence type="ECO:0000313" key="2">
    <source>
        <dbReference type="Proteomes" id="UP000523821"/>
    </source>
</evidence>
<dbReference type="Proteomes" id="UP000523821">
    <property type="component" value="Unassembled WGS sequence"/>
</dbReference>
<protein>
    <submittedName>
        <fullName evidence="1">Uncharacterized protein</fullName>
    </submittedName>
</protein>
<keyword evidence="2" id="KW-1185">Reference proteome</keyword>
<reference evidence="1 2" key="1">
    <citation type="submission" date="2020-08" db="EMBL/GenBank/DDBJ databases">
        <title>Genomic Encyclopedia of Type Strains, Phase IV (KMG-IV): sequencing the most valuable type-strain genomes for metagenomic binning, comparative biology and taxonomic classification.</title>
        <authorList>
            <person name="Goeker M."/>
        </authorList>
    </citation>
    <scope>NUCLEOTIDE SEQUENCE [LARGE SCALE GENOMIC DNA]</scope>
    <source>
        <strain evidence="1 2">DSM 16268</strain>
    </source>
</reference>
<sequence length="177" mass="18443">MAKRSADGIVLGHKYLIGHKYLKSLGLVDKVPDPDPDCANQGEAKMAFRGLVVAGGDAAGVFEAVEATLDAIAQSVDEAVDRDLRDLDEAIALHRDDRLGASRSEVLADGVAVVALVGDQDPRGRATFIRDRLVALGVGGLAGGQDEGDGQAEAVGTEVDLGREATTRTADIVVRRA</sequence>
<evidence type="ECO:0000313" key="1">
    <source>
        <dbReference type="EMBL" id="MBB5754663.1"/>
    </source>
</evidence>